<evidence type="ECO:0000256" key="1">
    <source>
        <dbReference type="SAM" id="Phobius"/>
    </source>
</evidence>
<sequence>MPDALTNLPWTWLLIRGTGLTAWGLLTAVVVWGLLLRTRLFGRLAPPATLLVMHRWLSALALSFLAAHLVLLTIDPMVRFTPWQILVPLTAPWQPFAAGLGTVALWLLIPVSVVGRLRRRLGKSGNVWFRRTHLMAYAAWPVATLHYVLAGTDALAQWSLGLLVTAGALIVFALLVRGFAPAPARPRPVPAPTA</sequence>
<dbReference type="AlphaFoldDB" id="A0A6J7KPR0"/>
<accession>A0A6J7KPR0</accession>
<proteinExistence type="predicted"/>
<name>A0A6J7KPR0_9ZZZZ</name>
<organism evidence="2">
    <name type="scientific">freshwater metagenome</name>
    <dbReference type="NCBI Taxonomy" id="449393"/>
    <lineage>
        <taxon>unclassified sequences</taxon>
        <taxon>metagenomes</taxon>
        <taxon>ecological metagenomes</taxon>
    </lineage>
</organism>
<gene>
    <name evidence="2" type="ORF">UFOPK3773_01717</name>
</gene>
<dbReference type="EMBL" id="CAFBNF010000227">
    <property type="protein sequence ID" value="CAB4956429.1"/>
    <property type="molecule type" value="Genomic_DNA"/>
</dbReference>
<reference evidence="2" key="1">
    <citation type="submission" date="2020-05" db="EMBL/GenBank/DDBJ databases">
        <authorList>
            <person name="Chiriac C."/>
            <person name="Salcher M."/>
            <person name="Ghai R."/>
            <person name="Kavagutti S V."/>
        </authorList>
    </citation>
    <scope>NUCLEOTIDE SEQUENCE</scope>
</reference>
<feature type="transmembrane region" description="Helical" evidence="1">
    <location>
        <begin position="56"/>
        <end position="74"/>
    </location>
</feature>
<evidence type="ECO:0000313" key="2">
    <source>
        <dbReference type="EMBL" id="CAB4956429.1"/>
    </source>
</evidence>
<feature type="transmembrane region" description="Helical" evidence="1">
    <location>
        <begin position="12"/>
        <end position="35"/>
    </location>
</feature>
<keyword evidence="1" id="KW-0472">Membrane</keyword>
<keyword evidence="1" id="KW-0812">Transmembrane</keyword>
<protein>
    <submittedName>
        <fullName evidence="2">Unannotated protein</fullName>
    </submittedName>
</protein>
<keyword evidence="1" id="KW-1133">Transmembrane helix</keyword>
<feature type="transmembrane region" description="Helical" evidence="1">
    <location>
        <begin position="94"/>
        <end position="114"/>
    </location>
</feature>
<feature type="transmembrane region" description="Helical" evidence="1">
    <location>
        <begin position="156"/>
        <end position="176"/>
    </location>
</feature>
<feature type="transmembrane region" description="Helical" evidence="1">
    <location>
        <begin position="134"/>
        <end position="150"/>
    </location>
</feature>